<proteinExistence type="predicted"/>
<evidence type="ECO:0000313" key="2">
    <source>
        <dbReference type="EMBL" id="TFB23118.1"/>
    </source>
</evidence>
<feature type="transmembrane region" description="Helical" evidence="1">
    <location>
        <begin position="6"/>
        <end position="29"/>
    </location>
</feature>
<dbReference type="Pfam" id="PF07301">
    <property type="entry name" value="DUF1453"/>
    <property type="match status" value="1"/>
</dbReference>
<dbReference type="InterPro" id="IPR058247">
    <property type="entry name" value="DUF1453"/>
</dbReference>
<evidence type="ECO:0000313" key="3">
    <source>
        <dbReference type="Proteomes" id="UP000297975"/>
    </source>
</evidence>
<keyword evidence="1" id="KW-0472">Membrane</keyword>
<accession>A0A4Y8IR17</accession>
<feature type="transmembrane region" description="Helical" evidence="1">
    <location>
        <begin position="132"/>
        <end position="153"/>
    </location>
</feature>
<dbReference type="InterPro" id="IPR031306">
    <property type="entry name" value="CcdC"/>
</dbReference>
<dbReference type="PANTHER" id="PTHR39164:SF1">
    <property type="entry name" value="PROTEIN CCDC"/>
    <property type="match status" value="1"/>
</dbReference>
<keyword evidence="3" id="KW-1185">Reference proteome</keyword>
<dbReference type="PANTHER" id="PTHR39164">
    <property type="entry name" value="PROTEIN CCDC"/>
    <property type="match status" value="1"/>
</dbReference>
<evidence type="ECO:0000256" key="1">
    <source>
        <dbReference type="SAM" id="Phobius"/>
    </source>
</evidence>
<dbReference type="OrthoDB" id="120091at2"/>
<dbReference type="Proteomes" id="UP000297975">
    <property type="component" value="Unassembled WGS sequence"/>
</dbReference>
<protein>
    <submittedName>
        <fullName evidence="2">Cytochrome c biogenesis protein CcdC</fullName>
    </submittedName>
</protein>
<gene>
    <name evidence="2" type="ORF">E3U55_04695</name>
</gene>
<name>A0A4Y8IR17_9BACI</name>
<organism evidence="2 3">
    <name type="scientific">Filobacillus milosensis</name>
    <dbReference type="NCBI Taxonomy" id="94137"/>
    <lineage>
        <taxon>Bacteria</taxon>
        <taxon>Bacillati</taxon>
        <taxon>Bacillota</taxon>
        <taxon>Bacilli</taxon>
        <taxon>Bacillales</taxon>
        <taxon>Bacillaceae</taxon>
        <taxon>Filobacillus</taxon>
    </lineage>
</organism>
<keyword evidence="1" id="KW-1133">Transmembrane helix</keyword>
<dbReference type="AlphaFoldDB" id="A0A4Y8IR17"/>
<sequence length="171" mass="19517">MVFFESTWFAVLTSVMFVVMATVMIVVRSRASKKPASVKKIILPPFFMSTGALMFIFPYFQVTWWQVLEAISVGMVFSVLLIITSNFEIKGKDIYLKPSKAFIFILIFLLVLRICLKLYLGQGVSVGETSGMFYLLAFGMLFTWRIAMLIKFIKLKQHVTINHAVFGSRSQ</sequence>
<feature type="transmembrane region" description="Helical" evidence="1">
    <location>
        <begin position="41"/>
        <end position="61"/>
    </location>
</feature>
<dbReference type="PIRSF" id="PIRSF021441">
    <property type="entry name" value="DUF1453"/>
    <property type="match status" value="1"/>
</dbReference>
<feature type="transmembrane region" description="Helical" evidence="1">
    <location>
        <begin position="101"/>
        <end position="120"/>
    </location>
</feature>
<keyword evidence="1" id="KW-0812">Transmembrane</keyword>
<feature type="transmembrane region" description="Helical" evidence="1">
    <location>
        <begin position="67"/>
        <end position="89"/>
    </location>
</feature>
<comment type="caution">
    <text evidence="2">The sequence shown here is derived from an EMBL/GenBank/DDBJ whole genome shotgun (WGS) entry which is preliminary data.</text>
</comment>
<dbReference type="EMBL" id="SOPW01000004">
    <property type="protein sequence ID" value="TFB23118.1"/>
    <property type="molecule type" value="Genomic_DNA"/>
</dbReference>
<reference evidence="2 3" key="1">
    <citation type="submission" date="2019-03" db="EMBL/GenBank/DDBJ databases">
        <authorList>
            <person name="He R.-H."/>
        </authorList>
    </citation>
    <scope>NUCLEOTIDE SEQUENCE [LARGE SCALE GENOMIC DNA]</scope>
    <source>
        <strain evidence="3">SH 714</strain>
    </source>
</reference>